<proteinExistence type="predicted"/>
<dbReference type="EMBL" id="VFIA01000056">
    <property type="protein sequence ID" value="MBC3794732.1"/>
    <property type="molecule type" value="Genomic_DNA"/>
</dbReference>
<accession>A0ABR6WDX1</accession>
<evidence type="ECO:0000313" key="2">
    <source>
        <dbReference type="Proteomes" id="UP000700732"/>
    </source>
</evidence>
<dbReference type="Proteomes" id="UP000700732">
    <property type="component" value="Unassembled WGS sequence"/>
</dbReference>
<organism evidence="1 2">
    <name type="scientific">Spirosoma utsteinense</name>
    <dbReference type="NCBI Taxonomy" id="2585773"/>
    <lineage>
        <taxon>Bacteria</taxon>
        <taxon>Pseudomonadati</taxon>
        <taxon>Bacteroidota</taxon>
        <taxon>Cytophagia</taxon>
        <taxon>Cytophagales</taxon>
        <taxon>Cytophagaceae</taxon>
        <taxon>Spirosoma</taxon>
    </lineage>
</organism>
<dbReference type="RefSeq" id="WP_186741521.1">
    <property type="nucleotide sequence ID" value="NZ_VFIA01000056.1"/>
</dbReference>
<reference evidence="1 2" key="1">
    <citation type="submission" date="2019-06" db="EMBL/GenBank/DDBJ databases">
        <title>Spirosoma utsteinense sp. nov. isolated from Antarctic ice-free soils.</title>
        <authorList>
            <person name="Tahon G."/>
        </authorList>
    </citation>
    <scope>NUCLEOTIDE SEQUENCE [LARGE SCALE GENOMIC DNA]</scope>
    <source>
        <strain evidence="1 2">LMG 31447</strain>
    </source>
</reference>
<comment type="caution">
    <text evidence="1">The sequence shown here is derived from an EMBL/GenBank/DDBJ whole genome shotgun (WGS) entry which is preliminary data.</text>
</comment>
<sequence>MGAKASYLLVCDPAPAGLGLRTEVDLLLINDVASNANDFRVSDNPNVFLNKSGLDVGPLTTELIKVSADVLLEGNATRSFRLYLCIEGIPCVGVADDPLQATVSNGRALLSGSVRLGDQDQDCSGFLDAMLAQEQARLDAPTAPLAVAVNPPVPKIAPVKTVSQAVMANEESPKKHVTKKETATIIKNLLKN</sequence>
<keyword evidence="2" id="KW-1185">Reference proteome</keyword>
<evidence type="ECO:0000313" key="1">
    <source>
        <dbReference type="EMBL" id="MBC3794732.1"/>
    </source>
</evidence>
<name>A0ABR6WDX1_9BACT</name>
<protein>
    <submittedName>
        <fullName evidence="1">Uncharacterized protein</fullName>
    </submittedName>
</protein>
<gene>
    <name evidence="1" type="ORF">FH603_5264</name>
</gene>